<keyword evidence="2" id="KW-0472">Membrane</keyword>
<dbReference type="InterPro" id="IPR041069">
    <property type="entry name" value="FeoB_Cyto"/>
</dbReference>
<dbReference type="EMBL" id="CYZE01000019">
    <property type="protein sequence ID" value="CUP15174.1"/>
    <property type="molecule type" value="Genomic_DNA"/>
</dbReference>
<feature type="domain" description="FeoB-type G" evidence="3">
    <location>
        <begin position="1"/>
        <end position="112"/>
    </location>
</feature>
<dbReference type="Pfam" id="PF17910">
    <property type="entry name" value="FeoB_Cyto"/>
    <property type="match status" value="1"/>
</dbReference>
<feature type="transmembrane region" description="Helical" evidence="2">
    <location>
        <begin position="395"/>
        <end position="413"/>
    </location>
</feature>
<feature type="transmembrane region" description="Helical" evidence="2">
    <location>
        <begin position="644"/>
        <end position="669"/>
    </location>
</feature>
<evidence type="ECO:0000256" key="2">
    <source>
        <dbReference type="SAM" id="Phobius"/>
    </source>
</evidence>
<dbReference type="Proteomes" id="UP000095651">
    <property type="component" value="Unassembled WGS sequence"/>
</dbReference>
<feature type="transmembrane region" description="Helical" evidence="2">
    <location>
        <begin position="511"/>
        <end position="530"/>
    </location>
</feature>
<dbReference type="InterPro" id="IPR027417">
    <property type="entry name" value="P-loop_NTPase"/>
</dbReference>
<evidence type="ECO:0000313" key="5">
    <source>
        <dbReference type="Proteomes" id="UP000095651"/>
    </source>
</evidence>
<gene>
    <name evidence="4" type="primary">feoB_3</name>
    <name evidence="4" type="ORF">ERS852407_05128</name>
</gene>
<dbReference type="AlphaFoldDB" id="A0A174KSJ4"/>
<feature type="transmembrane region" description="Helical" evidence="2">
    <location>
        <begin position="420"/>
        <end position="442"/>
    </location>
</feature>
<dbReference type="SUPFAM" id="SSF52540">
    <property type="entry name" value="P-loop containing nucleoside triphosphate hydrolases"/>
    <property type="match status" value="1"/>
</dbReference>
<evidence type="ECO:0000256" key="1">
    <source>
        <dbReference type="SAM" id="Coils"/>
    </source>
</evidence>
<evidence type="ECO:0000313" key="4">
    <source>
        <dbReference type="EMBL" id="CUP15174.1"/>
    </source>
</evidence>
<dbReference type="GO" id="GO:0005525">
    <property type="term" value="F:GTP binding"/>
    <property type="evidence" value="ECO:0007669"/>
    <property type="project" value="InterPro"/>
</dbReference>
<feature type="transmembrane region" description="Helical" evidence="2">
    <location>
        <begin position="357"/>
        <end position="375"/>
    </location>
</feature>
<feature type="transmembrane region" description="Helical" evidence="2">
    <location>
        <begin position="536"/>
        <end position="553"/>
    </location>
</feature>
<name>A0A174KSJ4_9FIRM</name>
<evidence type="ECO:0000259" key="3">
    <source>
        <dbReference type="PROSITE" id="PS51711"/>
    </source>
</evidence>
<accession>A0A174KSJ4</accession>
<organism evidence="4 5">
    <name type="scientific">Hungatella hathewayi</name>
    <dbReference type="NCBI Taxonomy" id="154046"/>
    <lineage>
        <taxon>Bacteria</taxon>
        <taxon>Bacillati</taxon>
        <taxon>Bacillota</taxon>
        <taxon>Clostridia</taxon>
        <taxon>Lachnospirales</taxon>
        <taxon>Lachnospiraceae</taxon>
        <taxon>Hungatella</taxon>
    </lineage>
</organism>
<dbReference type="Gene3D" id="1.10.287.1770">
    <property type="match status" value="1"/>
</dbReference>
<dbReference type="Pfam" id="PF07670">
    <property type="entry name" value="Gate"/>
    <property type="match status" value="2"/>
</dbReference>
<dbReference type="Pfam" id="PF02421">
    <property type="entry name" value="FeoB_N"/>
    <property type="match status" value="1"/>
</dbReference>
<dbReference type="InterPro" id="IPR030389">
    <property type="entry name" value="G_FEOB_dom"/>
</dbReference>
<keyword evidence="2" id="KW-1133">Transmembrane helix</keyword>
<feature type="transmembrane region" description="Helical" evidence="2">
    <location>
        <begin position="690"/>
        <end position="707"/>
    </location>
</feature>
<reference evidence="4 5" key="1">
    <citation type="submission" date="2015-09" db="EMBL/GenBank/DDBJ databases">
        <authorList>
            <consortium name="Pathogen Informatics"/>
        </authorList>
    </citation>
    <scope>NUCLEOTIDE SEQUENCE [LARGE SCALE GENOMIC DNA]</scope>
    <source>
        <strain evidence="4 5">2789STDY5608850</strain>
    </source>
</reference>
<feature type="transmembrane region" description="Helical" evidence="2">
    <location>
        <begin position="593"/>
        <end position="615"/>
    </location>
</feature>
<proteinExistence type="predicted"/>
<dbReference type="PANTHER" id="PTHR43185">
    <property type="entry name" value="FERROUS IRON TRANSPORT PROTEIN B"/>
    <property type="match status" value="1"/>
</dbReference>
<dbReference type="Pfam" id="PF07664">
    <property type="entry name" value="FeoB_C"/>
    <property type="match status" value="1"/>
</dbReference>
<keyword evidence="2" id="KW-0812">Transmembrane</keyword>
<dbReference type="PANTHER" id="PTHR43185:SF2">
    <property type="entry name" value="FERROUS IRON TRANSPORT PROTEIN B"/>
    <property type="match status" value="1"/>
</dbReference>
<dbReference type="Gene3D" id="3.40.50.300">
    <property type="entry name" value="P-loop containing nucleotide triphosphate hydrolases"/>
    <property type="match status" value="1"/>
</dbReference>
<dbReference type="InterPro" id="IPR011642">
    <property type="entry name" value="Gate_dom"/>
</dbReference>
<feature type="transmembrane region" description="Helical" evidence="2">
    <location>
        <begin position="727"/>
        <end position="751"/>
    </location>
</feature>
<protein>
    <submittedName>
        <fullName evidence="4">Ferrous iron transport protein B</fullName>
    </submittedName>
</protein>
<dbReference type="GO" id="GO:0005886">
    <property type="term" value="C:plasma membrane"/>
    <property type="evidence" value="ECO:0007669"/>
    <property type="project" value="TreeGrafter"/>
</dbReference>
<sequence>MVDIPGCYSLMAHSSEEEVARDFICFENPDAVIVVCDATCLERNLNLVLQILEANRRAVVCVNLMDEAKKKSISIRFDVLEERLGVPVIGTAARSGKGLEQIYEGLKHVLELNKRLESARNMEVVEGEYAETEAVDVEGVEMEAEDVEMEAEDVEMEAEVEAEGVEKEAVAEAAESVKETEAEAKNIAARDIEASNMEAAESEAENVKDIESEVRKTAEKAADRRFDENPAPRILIRYPEYIEAAIARLTPVVRKTAGEGVNIRWLCARLLDSNENLMEAVRKYLTPVAESLEVSSLLAEIREEWKERGITQKRVSDDMASVFVRKAEFICRGAVVYENQKYDKKDRLLDRLFTSKATGFPIMFLILLGVFWLTITGANYPSELLSTGLFWVEDRISELFLAIGMPVLLNDLLVHGVYRVLAWVISVMLPPMAIFFPLFTLLEDFGYLPRVAFNLDRCFKRCAACGKQALTMCMGFGCNAAGIIGCRIIDSPRERLIAMITNNFVPCNGRFPTMIAIITMFFVGSAAGAFSSVMSAAILAGVIVLGVLMTLLISKILSATVLKGVPSSFTLELPPYRKPQIGKVIVRSIFDRTLFVLGRAIVVAAPAGLIIWLMANISVGDATLLAHCSGFLDPFAQVIGMDGVILLAFILGFPANEIVVPIIIMAYMAEGSLLDISDLSVLRDLLVSHGWTWITAVSTMLFSLMHWPCSTTCLTIKKETQSVKWTVASFLVPTVTGIVVCFLFTTIARAFL</sequence>
<dbReference type="InterPro" id="IPR011640">
    <property type="entry name" value="Fe2_transport_prot_B_C"/>
</dbReference>
<keyword evidence="1" id="KW-0175">Coiled coil</keyword>
<dbReference type="PROSITE" id="PS51711">
    <property type="entry name" value="G_FEOB"/>
    <property type="match status" value="1"/>
</dbReference>
<feature type="coiled-coil region" evidence="1">
    <location>
        <begin position="137"/>
        <end position="220"/>
    </location>
</feature>
<dbReference type="InterPro" id="IPR050860">
    <property type="entry name" value="FeoB_GTPase"/>
</dbReference>
<dbReference type="GO" id="GO:0015093">
    <property type="term" value="F:ferrous iron transmembrane transporter activity"/>
    <property type="evidence" value="ECO:0007669"/>
    <property type="project" value="InterPro"/>
</dbReference>